<keyword evidence="1" id="KW-0812">Transmembrane</keyword>
<name>A0A4U3KRR4_9BACT</name>
<dbReference type="RefSeq" id="WP_137263860.1">
    <property type="nucleotide sequence ID" value="NZ_SZQL01000026.1"/>
</dbReference>
<feature type="transmembrane region" description="Helical" evidence="1">
    <location>
        <begin position="12"/>
        <end position="30"/>
    </location>
</feature>
<comment type="caution">
    <text evidence="2">The sequence shown here is derived from an EMBL/GenBank/DDBJ whole genome shotgun (WGS) entry which is preliminary data.</text>
</comment>
<gene>
    <name evidence="2" type="ORF">FC093_21390</name>
</gene>
<evidence type="ECO:0000313" key="2">
    <source>
        <dbReference type="EMBL" id="TKK64931.1"/>
    </source>
</evidence>
<feature type="transmembrane region" description="Helical" evidence="1">
    <location>
        <begin position="144"/>
        <end position="165"/>
    </location>
</feature>
<accession>A0A4U3KRR4</accession>
<keyword evidence="1" id="KW-1133">Transmembrane helix</keyword>
<evidence type="ECO:0000313" key="3">
    <source>
        <dbReference type="Proteomes" id="UP000305848"/>
    </source>
</evidence>
<keyword evidence="1" id="KW-0472">Membrane</keyword>
<dbReference type="Proteomes" id="UP000305848">
    <property type="component" value="Unassembled WGS sequence"/>
</dbReference>
<proteinExistence type="predicted"/>
<reference evidence="2 3" key="1">
    <citation type="submission" date="2019-05" db="EMBL/GenBank/DDBJ databases">
        <title>Panacibacter sp. strain 17mud1-8 Genome sequencing and assembly.</title>
        <authorList>
            <person name="Chhetri G."/>
        </authorList>
    </citation>
    <scope>NUCLEOTIDE SEQUENCE [LARGE SCALE GENOMIC DNA]</scope>
    <source>
        <strain evidence="2 3">17mud1-8</strain>
    </source>
</reference>
<protein>
    <submittedName>
        <fullName evidence="2">Uncharacterized protein</fullName>
    </submittedName>
</protein>
<keyword evidence="3" id="KW-1185">Reference proteome</keyword>
<evidence type="ECO:0000256" key="1">
    <source>
        <dbReference type="SAM" id="Phobius"/>
    </source>
</evidence>
<sequence length="229" mass="26913">MEVYSEKSFLDFFKALIRYLASGFIFIIVFEYLRHDTSIWSFTKDNANWTLILVAAICGILIYAIHAAFLDDLFYRVSLWWLVRINGNKDFYLPNEFKKTVVIRNKIKPVPLSEVMFNLTTYRYLREGDKKEDMMGIQNRLDQLLALLVFLYTSCYSLILLPIAFAVKNFYQSNFTVFTVDKDFYLIELLGIFLLISGFALDLKITKRELFIVKKMEEENKTVANNTTL</sequence>
<organism evidence="2 3">
    <name type="scientific">Ilyomonas limi</name>
    <dbReference type="NCBI Taxonomy" id="2575867"/>
    <lineage>
        <taxon>Bacteria</taxon>
        <taxon>Pseudomonadati</taxon>
        <taxon>Bacteroidota</taxon>
        <taxon>Chitinophagia</taxon>
        <taxon>Chitinophagales</taxon>
        <taxon>Chitinophagaceae</taxon>
        <taxon>Ilyomonas</taxon>
    </lineage>
</organism>
<feature type="transmembrane region" description="Helical" evidence="1">
    <location>
        <begin position="50"/>
        <end position="70"/>
    </location>
</feature>
<feature type="transmembrane region" description="Helical" evidence="1">
    <location>
        <begin position="185"/>
        <end position="205"/>
    </location>
</feature>
<dbReference type="AlphaFoldDB" id="A0A4U3KRR4"/>
<dbReference type="EMBL" id="SZQL01000026">
    <property type="protein sequence ID" value="TKK64931.1"/>
    <property type="molecule type" value="Genomic_DNA"/>
</dbReference>